<dbReference type="EMBL" id="VICG01000014">
    <property type="protein sequence ID" value="KAA8565151.1"/>
    <property type="molecule type" value="Genomic_DNA"/>
</dbReference>
<keyword evidence="2" id="KW-1185">Reference proteome</keyword>
<accession>A0A5M9J7J8</accession>
<protein>
    <submittedName>
        <fullName evidence="1">Uncharacterized protein</fullName>
    </submittedName>
</protein>
<proteinExistence type="predicted"/>
<evidence type="ECO:0000313" key="2">
    <source>
        <dbReference type="Proteomes" id="UP000322873"/>
    </source>
</evidence>
<evidence type="ECO:0000313" key="1">
    <source>
        <dbReference type="EMBL" id="KAA8565151.1"/>
    </source>
</evidence>
<dbReference type="AlphaFoldDB" id="A0A5M9J7J8"/>
<sequence>MVATMDGGDDGWWNGDGLWNEDANFAKSAFLNASFRGIENGVPRLWLHYSRGGGINIHPLNGADSSDA</sequence>
<organism evidence="1 2">
    <name type="scientific">Monilinia fructicola</name>
    <name type="common">Brown rot fungus</name>
    <name type="synonym">Ciboria fructicola</name>
    <dbReference type="NCBI Taxonomy" id="38448"/>
    <lineage>
        <taxon>Eukaryota</taxon>
        <taxon>Fungi</taxon>
        <taxon>Dikarya</taxon>
        <taxon>Ascomycota</taxon>
        <taxon>Pezizomycotina</taxon>
        <taxon>Leotiomycetes</taxon>
        <taxon>Helotiales</taxon>
        <taxon>Sclerotiniaceae</taxon>
        <taxon>Monilinia</taxon>
    </lineage>
</organism>
<comment type="caution">
    <text evidence="1">The sequence shown here is derived from an EMBL/GenBank/DDBJ whole genome shotgun (WGS) entry which is preliminary data.</text>
</comment>
<dbReference type="Proteomes" id="UP000322873">
    <property type="component" value="Unassembled WGS sequence"/>
</dbReference>
<gene>
    <name evidence="1" type="ORF">EYC84_010897</name>
</gene>
<name>A0A5M9J7J8_MONFR</name>
<reference evidence="1 2" key="1">
    <citation type="submission" date="2019-06" db="EMBL/GenBank/DDBJ databases">
        <title>Genome Sequence of the Brown Rot Fungal Pathogen Monilinia fructicola.</title>
        <authorList>
            <person name="De Miccolis Angelini R.M."/>
            <person name="Landi L."/>
            <person name="Abate D."/>
            <person name="Pollastro S."/>
            <person name="Romanazzi G."/>
            <person name="Faretra F."/>
        </authorList>
    </citation>
    <scope>NUCLEOTIDE SEQUENCE [LARGE SCALE GENOMIC DNA]</scope>
    <source>
        <strain evidence="1 2">Mfrc123</strain>
    </source>
</reference>